<dbReference type="PANTHER" id="PTHR43584">
    <property type="entry name" value="NUCLEOTIDYL TRANSFERASE"/>
    <property type="match status" value="1"/>
</dbReference>
<sequence length="337" mass="37338">MTKPLKIVIPMAGFGTRLRPLTWSKPKPLVALAGKTVLDHLLNTFRSVPDFEAAEFVFILGPSMGDQIQEHVAKHYPDWHVDYTIQPEMKGQSDAFWQAREFLHGPMLMAFSDTLIEADFSFLDQEKTDCVAWVKPVPDPRRFGVAELDDAGAVTRLIEKPQNMDNNLALVGCYYFKESEDLISAIKKQIEDDIALKAEYYLADAINILLDRGIKMRTENVETWLDAGTPEALHETNRYLLSHGRDNTDELGSFEDTQIIPPVFIHPGAKVSHSVIGPNTAIDEGAVIRNSTIKDSIIATGAKVTDSTLENSLLGHDVTITGLIGRFNLGDDSTASS</sequence>
<dbReference type="PANTHER" id="PTHR43584:SF8">
    <property type="entry name" value="N-ACETYLMURAMATE ALPHA-1-PHOSPHATE URIDYLYLTRANSFERASE"/>
    <property type="match status" value="1"/>
</dbReference>
<dbReference type="PATRIC" id="fig|167964.4.peg.123"/>
<dbReference type="InterPro" id="IPR029044">
    <property type="entry name" value="Nucleotide-diphossugar_trans"/>
</dbReference>
<protein>
    <submittedName>
        <fullName evidence="4">Putative nucleotidyl transferase</fullName>
    </submittedName>
</protein>
<dbReference type="Gene3D" id="3.90.550.10">
    <property type="entry name" value="Spore Coat Polysaccharide Biosynthesis Protein SpsA, Chain A"/>
    <property type="match status" value="1"/>
</dbReference>
<dbReference type="CDD" id="cd04181">
    <property type="entry name" value="NTP_transferase"/>
    <property type="match status" value="1"/>
</dbReference>
<evidence type="ECO:0000313" key="5">
    <source>
        <dbReference type="Proteomes" id="UP000064249"/>
    </source>
</evidence>
<keyword evidence="1 4" id="KW-0808">Transferase</keyword>
<dbReference type="AlphaFoldDB" id="A0A101FWB2"/>
<proteinExistence type="predicted"/>
<dbReference type="InterPro" id="IPR005835">
    <property type="entry name" value="NTP_transferase_dom"/>
</dbReference>
<evidence type="ECO:0000259" key="3">
    <source>
        <dbReference type="Pfam" id="PF00483"/>
    </source>
</evidence>
<dbReference type="EMBL" id="LGFU01000193">
    <property type="protein sequence ID" value="KUK45676.1"/>
    <property type="molecule type" value="Genomic_DNA"/>
</dbReference>
<evidence type="ECO:0000256" key="2">
    <source>
        <dbReference type="ARBA" id="ARBA00022695"/>
    </source>
</evidence>
<feature type="domain" description="Nucleotidyl transferase" evidence="3">
    <location>
        <begin position="8"/>
        <end position="241"/>
    </location>
</feature>
<evidence type="ECO:0000313" key="4">
    <source>
        <dbReference type="EMBL" id="KUK45676.1"/>
    </source>
</evidence>
<reference evidence="4 5" key="1">
    <citation type="journal article" date="2015" name="MBio">
        <title>Genome-Resolved Metagenomic Analysis Reveals Roles for Candidate Phyla and Other Microbial Community Members in Biogeochemical Transformations in Oil Reservoirs.</title>
        <authorList>
            <person name="Hu P."/>
            <person name="Tom L."/>
            <person name="Singh A."/>
            <person name="Thomas B.C."/>
            <person name="Baker B.J."/>
            <person name="Piceno Y.M."/>
            <person name="Andersen G.L."/>
            <person name="Banfield J.F."/>
        </authorList>
    </citation>
    <scope>NUCLEOTIDE SEQUENCE [LARGE SCALE GENOMIC DNA]</scope>
    <source>
        <strain evidence="4">46_16</strain>
    </source>
</reference>
<organism evidence="4 5">
    <name type="scientific">Anaerolinea thermophila</name>
    <dbReference type="NCBI Taxonomy" id="167964"/>
    <lineage>
        <taxon>Bacteria</taxon>
        <taxon>Bacillati</taxon>
        <taxon>Chloroflexota</taxon>
        <taxon>Anaerolineae</taxon>
        <taxon>Anaerolineales</taxon>
        <taxon>Anaerolineaceae</taxon>
        <taxon>Anaerolinea</taxon>
    </lineage>
</organism>
<keyword evidence="2" id="KW-0548">Nucleotidyltransferase</keyword>
<dbReference type="GO" id="GO:0016779">
    <property type="term" value="F:nucleotidyltransferase activity"/>
    <property type="evidence" value="ECO:0007669"/>
    <property type="project" value="UniProtKB-KW"/>
</dbReference>
<gene>
    <name evidence="4" type="ORF">XD73_1449</name>
</gene>
<dbReference type="SUPFAM" id="SSF53448">
    <property type="entry name" value="Nucleotide-diphospho-sugar transferases"/>
    <property type="match status" value="1"/>
</dbReference>
<evidence type="ECO:0000256" key="1">
    <source>
        <dbReference type="ARBA" id="ARBA00022679"/>
    </source>
</evidence>
<comment type="caution">
    <text evidence="4">The sequence shown here is derived from an EMBL/GenBank/DDBJ whole genome shotgun (WGS) entry which is preliminary data.</text>
</comment>
<dbReference type="InterPro" id="IPR050065">
    <property type="entry name" value="GlmU-like"/>
</dbReference>
<accession>A0A101FWB2</accession>
<dbReference type="Gene3D" id="2.160.10.10">
    <property type="entry name" value="Hexapeptide repeat proteins"/>
    <property type="match status" value="1"/>
</dbReference>
<dbReference type="Proteomes" id="UP000064249">
    <property type="component" value="Unassembled WGS sequence"/>
</dbReference>
<dbReference type="Pfam" id="PF00483">
    <property type="entry name" value="NTP_transferase"/>
    <property type="match status" value="1"/>
</dbReference>
<name>A0A101FWB2_9CHLR</name>